<name>A0A3M0DSG7_9EURY</name>
<dbReference type="Proteomes" id="UP000277326">
    <property type="component" value="Unassembled WGS sequence"/>
</dbReference>
<protein>
    <submittedName>
        <fullName evidence="1">AIM24 family protein</fullName>
    </submittedName>
    <submittedName>
        <fullName evidence="2">Uncharacterized protein (AIM24 family)</fullName>
    </submittedName>
</protein>
<evidence type="ECO:0000313" key="4">
    <source>
        <dbReference type="Proteomes" id="UP000282007"/>
    </source>
</evidence>
<reference evidence="1 4" key="2">
    <citation type="submission" date="2018-07" db="EMBL/GenBank/DDBJ databases">
        <title>Genome sequences of Haloplanus aerogenes JCM 16430T.</title>
        <authorList>
            <person name="Kim Y.B."/>
            <person name="Roh S.W."/>
        </authorList>
    </citation>
    <scope>NUCLEOTIDE SEQUENCE [LARGE SCALE GENOMIC DNA]</scope>
    <source>
        <strain evidence="1 4">JCM 16430</strain>
    </source>
</reference>
<organism evidence="2 3">
    <name type="scientific">Haloplanus aerogenes</name>
    <dbReference type="NCBI Taxonomy" id="660522"/>
    <lineage>
        <taxon>Archaea</taxon>
        <taxon>Methanobacteriati</taxon>
        <taxon>Methanobacteriota</taxon>
        <taxon>Stenosarchaea group</taxon>
        <taxon>Halobacteria</taxon>
        <taxon>Halobacteriales</taxon>
        <taxon>Haloferacaceae</taxon>
        <taxon>Haloplanus</taxon>
    </lineage>
</organism>
<accession>A0A3M0DSG7</accession>
<dbReference type="EMBL" id="CP034145">
    <property type="protein sequence ID" value="AZH25296.1"/>
    <property type="molecule type" value="Genomic_DNA"/>
</dbReference>
<dbReference type="InterPro" id="IPR002838">
    <property type="entry name" value="AIM24"/>
</dbReference>
<dbReference type="Pfam" id="PF01987">
    <property type="entry name" value="AIM24"/>
    <property type="match status" value="1"/>
</dbReference>
<dbReference type="Proteomes" id="UP000282007">
    <property type="component" value="Chromosome"/>
</dbReference>
<dbReference type="PANTHER" id="PTHR38074">
    <property type="entry name" value="ALTERED INHERITANCE OF MITOCHONDRIA PROTEIN 24, MITOCHONDRIAL"/>
    <property type="match status" value="1"/>
</dbReference>
<reference evidence="2 3" key="1">
    <citation type="journal article" date="2015" name="Stand. Genomic Sci.">
        <title>Genomic Encyclopedia of Bacterial and Archaeal Type Strains, Phase III: the genomes of soil and plant-associated and newly described type strains.</title>
        <authorList>
            <person name="Whitman W.B."/>
            <person name="Woyke T."/>
            <person name="Klenk H.P."/>
            <person name="Zhou Y."/>
            <person name="Lilburn T.G."/>
            <person name="Beck B.J."/>
            <person name="De Vos P."/>
            <person name="Vandamme P."/>
            <person name="Eisen J.A."/>
            <person name="Garrity G."/>
            <person name="Hugenholtz P."/>
            <person name="Kyrpides N.C."/>
        </authorList>
    </citation>
    <scope>NUCLEOTIDE SEQUENCE [LARGE SCALE GENOMIC DNA]</scope>
    <source>
        <strain evidence="2 3">CGMCC 1.10124</strain>
    </source>
</reference>
<sequence>MTLEDFATANEPTQEGDTFQLQNRKLLSIDLDGSVTALAGSMVAYSGDVTFSGKASAEGGVTGFLKSKATSEGTDVMEAQGTGRLYLADQGKEVGIINLADGESVSVNGNDVLAFASSVDYEIGTIDSLAGSSAGGLTNVYLTGPGDVAITTHGDPVVLRPPVRTDPSATVAWSGSLSPSADVNRSLSDLVGQSSEETYQLEFTGDEGFVVVQPFEEGT</sequence>
<dbReference type="AlphaFoldDB" id="A0A3M0DSG7"/>
<dbReference type="GeneID" id="38471190"/>
<dbReference type="InterPro" id="IPR036983">
    <property type="entry name" value="AIM24_sf"/>
</dbReference>
<proteinExistence type="predicted"/>
<evidence type="ECO:0000313" key="2">
    <source>
        <dbReference type="EMBL" id="RMB24991.1"/>
    </source>
</evidence>
<dbReference type="RefSeq" id="WP_121919457.1">
    <property type="nucleotide sequence ID" value="NZ_CP034145.1"/>
</dbReference>
<dbReference type="InterPro" id="IPR016031">
    <property type="entry name" value="Trp_RNA-bd_attenuator-like_dom"/>
</dbReference>
<gene>
    <name evidence="2" type="ORF">ATH50_0074</name>
    <name evidence="1" type="ORF">DU502_07850</name>
</gene>
<dbReference type="SUPFAM" id="SSF51219">
    <property type="entry name" value="TRAP-like"/>
    <property type="match status" value="1"/>
</dbReference>
<keyword evidence="4" id="KW-1185">Reference proteome</keyword>
<reference evidence="2" key="3">
    <citation type="submission" date="2018-10" db="EMBL/GenBank/DDBJ databases">
        <authorList>
            <person name="Whitman W."/>
            <person name="Huntemann M."/>
            <person name="Clum A."/>
            <person name="Pillay M."/>
            <person name="Palaniappan K."/>
            <person name="Varghese N."/>
            <person name="Mikhailova N."/>
            <person name="Stamatis D."/>
            <person name="Reddy T."/>
            <person name="Daum C."/>
            <person name="Shapiro N."/>
            <person name="Ivanova N."/>
            <person name="Kyrpides N."/>
            <person name="Woyke T."/>
        </authorList>
    </citation>
    <scope>NUCLEOTIDE SEQUENCE</scope>
    <source>
        <strain evidence="2">CGMCC 1.10124</strain>
    </source>
</reference>
<dbReference type="KEGG" id="haer:DU502_07850"/>
<dbReference type="PANTHER" id="PTHR38074:SF1">
    <property type="entry name" value="ALTERED INHERITANCE OF MITOCHONDRIA PROTEIN 24, MITOCHONDRIAL"/>
    <property type="match status" value="1"/>
</dbReference>
<dbReference type="OrthoDB" id="298062at2157"/>
<dbReference type="Gene3D" id="3.60.160.10">
    <property type="entry name" value="Mitochondrial biogenesis AIM24"/>
    <property type="match status" value="1"/>
</dbReference>
<evidence type="ECO:0000313" key="3">
    <source>
        <dbReference type="Proteomes" id="UP000277326"/>
    </source>
</evidence>
<evidence type="ECO:0000313" key="1">
    <source>
        <dbReference type="EMBL" id="AZH25296.1"/>
    </source>
</evidence>
<dbReference type="EMBL" id="REFS01000001">
    <property type="protein sequence ID" value="RMB24991.1"/>
    <property type="molecule type" value="Genomic_DNA"/>
</dbReference>